<dbReference type="AlphaFoldDB" id="A0A1T4XPY0"/>
<dbReference type="InterPro" id="IPR050742">
    <property type="entry name" value="Helicase_Restrict-Modif_Enz"/>
</dbReference>
<feature type="domain" description="Helicase ATP-binding" evidence="1">
    <location>
        <begin position="82"/>
        <end position="271"/>
    </location>
</feature>
<dbReference type="Proteomes" id="UP000190105">
    <property type="component" value="Unassembled WGS sequence"/>
</dbReference>
<proteinExistence type="predicted"/>
<dbReference type="PROSITE" id="PS51192">
    <property type="entry name" value="HELICASE_ATP_BIND_1"/>
    <property type="match status" value="1"/>
</dbReference>
<dbReference type="Pfam" id="PF04851">
    <property type="entry name" value="ResIII"/>
    <property type="match status" value="1"/>
</dbReference>
<dbReference type="InterPro" id="IPR027417">
    <property type="entry name" value="P-loop_NTPase"/>
</dbReference>
<dbReference type="InterPro" id="IPR014001">
    <property type="entry name" value="Helicase_ATP-bd"/>
</dbReference>
<organism evidence="2 3">
    <name type="scientific">Caloramator quimbayensis</name>
    <dbReference type="NCBI Taxonomy" id="1147123"/>
    <lineage>
        <taxon>Bacteria</taxon>
        <taxon>Bacillati</taxon>
        <taxon>Bacillota</taxon>
        <taxon>Clostridia</taxon>
        <taxon>Eubacteriales</taxon>
        <taxon>Clostridiaceae</taxon>
        <taxon>Caloramator</taxon>
    </lineage>
</organism>
<dbReference type="EMBL" id="FUYH01000011">
    <property type="protein sequence ID" value="SKA91584.1"/>
    <property type="molecule type" value="Genomic_DNA"/>
</dbReference>
<dbReference type="GO" id="GO:0015668">
    <property type="term" value="F:type III site-specific deoxyribonuclease activity"/>
    <property type="evidence" value="ECO:0007669"/>
    <property type="project" value="InterPro"/>
</dbReference>
<dbReference type="OrthoDB" id="9804145at2"/>
<reference evidence="3" key="1">
    <citation type="submission" date="2017-02" db="EMBL/GenBank/DDBJ databases">
        <authorList>
            <person name="Varghese N."/>
            <person name="Submissions S."/>
        </authorList>
    </citation>
    <scope>NUCLEOTIDE SEQUENCE [LARGE SCALE GENOMIC DNA]</scope>
    <source>
        <strain evidence="3">USBA 833</strain>
    </source>
</reference>
<name>A0A1T4XPY0_9CLOT</name>
<evidence type="ECO:0000313" key="3">
    <source>
        <dbReference type="Proteomes" id="UP000190105"/>
    </source>
</evidence>
<dbReference type="InterPro" id="IPR006935">
    <property type="entry name" value="Helicase/UvrB_N"/>
</dbReference>
<dbReference type="InterPro" id="IPR045572">
    <property type="entry name" value="RE_endonuc_C"/>
</dbReference>
<protein>
    <submittedName>
        <fullName evidence="2">Type III restriction enzyme</fullName>
    </submittedName>
</protein>
<evidence type="ECO:0000313" key="2">
    <source>
        <dbReference type="EMBL" id="SKA91584.1"/>
    </source>
</evidence>
<dbReference type="STRING" id="1147123.SAMN05443428_11182"/>
<dbReference type="SUPFAM" id="SSF52540">
    <property type="entry name" value="P-loop containing nucleoside triphosphate hydrolases"/>
    <property type="match status" value="1"/>
</dbReference>
<evidence type="ECO:0000259" key="1">
    <source>
        <dbReference type="PROSITE" id="PS51192"/>
    </source>
</evidence>
<dbReference type="Pfam" id="PF19778">
    <property type="entry name" value="RE_endonuc"/>
    <property type="match status" value="1"/>
</dbReference>
<gene>
    <name evidence="2" type="ORF">SAMN05443428_11182</name>
</gene>
<dbReference type="PANTHER" id="PTHR47396:SF1">
    <property type="entry name" value="ATP-DEPENDENT HELICASE IRC3-RELATED"/>
    <property type="match status" value="1"/>
</dbReference>
<accession>A0A1T4XPY0</accession>
<dbReference type="GO" id="GO:0005829">
    <property type="term" value="C:cytosol"/>
    <property type="evidence" value="ECO:0007669"/>
    <property type="project" value="TreeGrafter"/>
</dbReference>
<sequence>MSQKIVFNFDESLEYQRRAINAVVDLFKGQDRELGDVIYRGATRHIKSFVEKDPVRNRLDIGPSIILNNMRKVQNNNMLFPSNAFDTGYNFTVEMETGTGKTYVYLRSILELYEAYNFMKFIIVVPTVAIRKGVEKSIEMLKEHIKTLYHGLDISKHAFVYDSDNIGKLTDFVEARDLRIAIMNIQSFNKDTNKIRKEDETGRVLWDLIKYVNPIVIIDEPQRLEGSGRKKSASLSAIEELNPLFILRYSATHKKLYNQIYKLDSYEAYKQDLVKKIEVKTIYSNISKDYNYIRYVEFTKDLKAKIEIFYSEPGGSVRFKTFNVLKNASLFELSGGLPQYKNMVVLEDPHKINGLKIGLGDDVLVLKEGENNYNVDELDLIRIQIRLTIQKHLEKQLKILEKGYKIKVISLFFIDAVKNFRDSEAADGRGLYAKIFDEEYAKIILDPRYNEVFRKYPELFIEYKNVQKVREGYFARDKKNNETEVDGFDWSKDEIEMNKKAQEDIERGIQLILDKKDELISFDEPLAFIFSHSALREGWDNPNVFQLCTLKKGSSEIAKKQEIGRGLRLPVDIHGNRCFDEDVNVLTVIANDYYDHFAQALQNDFSSEAGFKKEEVTYDIVYRTLEEAGMPKEFIVAETVEAFKAELTEAKIINPKNNELTKNAADILYYEFKNPTLKTFEIKIKERFIDNMQNKGSHRIEIKNGDEEAVVNGYHSFVTESEFQKLWIELKNRIVKRTMYQVKIDNEQFIKECIDDLNEKLSYKALKREFEVATGKGDYDEFRKFKFDDPAKVSLALGDEDIEITKSDFEITNYLMHHTMLPRKALFRIISGLKNKKFLQKQAVLDEVMKAILDKLTEFKAKNIDYEVIDGYLFEESSIFSVEEIERSMVDNKRAYKTNAPYKNVLHKYIRVDSDGEYEFAKSLDEDPEVLLFTKLKKGGIVIDTPYGNYSPDWAIIHKVDDATAKLYFIVETKCDKEKKDLTQVEDAKINCAKKHFAKVSEDITFDWVNGYNKFKELVKKDILRRNQILKN</sequence>
<keyword evidence="3" id="KW-1185">Reference proteome</keyword>
<dbReference type="SMART" id="SM00487">
    <property type="entry name" value="DEXDc"/>
    <property type="match status" value="1"/>
</dbReference>
<dbReference type="GO" id="GO:0003677">
    <property type="term" value="F:DNA binding"/>
    <property type="evidence" value="ECO:0007669"/>
    <property type="project" value="InterPro"/>
</dbReference>
<dbReference type="PANTHER" id="PTHR47396">
    <property type="entry name" value="TYPE I RESTRICTION ENZYME ECOKI R PROTEIN"/>
    <property type="match status" value="1"/>
</dbReference>
<dbReference type="RefSeq" id="WP_078696725.1">
    <property type="nucleotide sequence ID" value="NZ_FUYH01000011.1"/>
</dbReference>
<dbReference type="GO" id="GO:0005524">
    <property type="term" value="F:ATP binding"/>
    <property type="evidence" value="ECO:0007669"/>
    <property type="project" value="InterPro"/>
</dbReference>
<dbReference type="Gene3D" id="3.40.50.300">
    <property type="entry name" value="P-loop containing nucleotide triphosphate hydrolases"/>
    <property type="match status" value="2"/>
</dbReference>